<keyword evidence="25" id="KW-0239">DNA-directed DNA polymerase</keyword>
<evidence type="ECO:0000256" key="27">
    <source>
        <dbReference type="ARBA" id="ARBA00023125"/>
    </source>
</evidence>
<comment type="catalytic activity">
    <reaction evidence="1">
        <text>Endonucleolytic cleavage to 5'-phosphomonoester.</text>
        <dbReference type="EC" id="3.1.26.4"/>
    </reaction>
</comment>
<evidence type="ECO:0000256" key="34">
    <source>
        <dbReference type="ARBA" id="ARBA00055383"/>
    </source>
</evidence>
<dbReference type="FunFam" id="3.30.70.270:FF:000026">
    <property type="entry name" value="Transposon Ty3-G Gag-Pol polyprotein"/>
    <property type="match status" value="1"/>
</dbReference>
<dbReference type="Pfam" id="PF00665">
    <property type="entry name" value="rve"/>
    <property type="match status" value="1"/>
</dbReference>
<evidence type="ECO:0000259" key="39">
    <source>
        <dbReference type="PROSITE" id="PS50994"/>
    </source>
</evidence>
<dbReference type="SUPFAM" id="SSF53098">
    <property type="entry name" value="Ribonuclease H-like"/>
    <property type="match status" value="1"/>
</dbReference>
<evidence type="ECO:0000256" key="25">
    <source>
        <dbReference type="ARBA" id="ARBA00022932"/>
    </source>
</evidence>
<evidence type="ECO:0000256" key="37">
    <source>
        <dbReference type="SAM" id="MobiDB-lite"/>
    </source>
</evidence>
<keyword evidence="22" id="KW-0694">RNA-binding</keyword>
<dbReference type="Gene3D" id="3.10.10.10">
    <property type="entry name" value="HIV Type 1 Reverse Transcriptase, subunit A, domain 1"/>
    <property type="match status" value="1"/>
</dbReference>
<dbReference type="InterPro" id="IPR041373">
    <property type="entry name" value="RT_RNaseH"/>
</dbReference>
<dbReference type="GO" id="GO:0004190">
    <property type="term" value="F:aspartic-type endopeptidase activity"/>
    <property type="evidence" value="ECO:0007669"/>
    <property type="project" value="UniProtKB-KW"/>
</dbReference>
<evidence type="ECO:0000256" key="13">
    <source>
        <dbReference type="ARBA" id="ARBA00022741"/>
    </source>
</evidence>
<keyword evidence="28" id="KW-0233">DNA recombination</keyword>
<dbReference type="CDD" id="cd09274">
    <property type="entry name" value="RNase_HI_RT_Ty3"/>
    <property type="match status" value="1"/>
</dbReference>
<dbReference type="GO" id="GO:0003677">
    <property type="term" value="F:DNA binding"/>
    <property type="evidence" value="ECO:0007669"/>
    <property type="project" value="UniProtKB-KW"/>
</dbReference>
<evidence type="ECO:0000256" key="33">
    <source>
        <dbReference type="ARBA" id="ARBA00055265"/>
    </source>
</evidence>
<evidence type="ECO:0000313" key="40">
    <source>
        <dbReference type="EMBL" id="CAH2104022.1"/>
    </source>
</evidence>
<dbReference type="InterPro" id="IPR041588">
    <property type="entry name" value="Integrase_H2C2"/>
</dbReference>
<dbReference type="GO" id="GO:0006310">
    <property type="term" value="P:DNA recombination"/>
    <property type="evidence" value="ECO:0007669"/>
    <property type="project" value="UniProtKB-KW"/>
</dbReference>
<dbReference type="InterPro" id="IPR043128">
    <property type="entry name" value="Rev_trsase/Diguanyl_cyclase"/>
</dbReference>
<dbReference type="CDD" id="cd01647">
    <property type="entry name" value="RT_LTR"/>
    <property type="match status" value="1"/>
</dbReference>
<evidence type="ECO:0000256" key="26">
    <source>
        <dbReference type="ARBA" id="ARBA00023113"/>
    </source>
</evidence>
<dbReference type="GO" id="GO:0015074">
    <property type="term" value="P:DNA integration"/>
    <property type="evidence" value="ECO:0007669"/>
    <property type="project" value="UniProtKB-KW"/>
</dbReference>
<feature type="region of interest" description="Disordered" evidence="37">
    <location>
        <begin position="1036"/>
        <end position="1063"/>
    </location>
</feature>
<evidence type="ECO:0000256" key="10">
    <source>
        <dbReference type="ARBA" id="ARBA00022695"/>
    </source>
</evidence>
<evidence type="ECO:0000256" key="35">
    <source>
        <dbReference type="ARBA" id="ARBA00063849"/>
    </source>
</evidence>
<dbReference type="InterPro" id="IPR000477">
    <property type="entry name" value="RT_dom"/>
</dbReference>
<reference evidence="40" key="1">
    <citation type="submission" date="2022-03" db="EMBL/GenBank/DDBJ databases">
        <authorList>
            <person name="Tunstrom K."/>
        </authorList>
    </citation>
    <scope>NUCLEOTIDE SEQUENCE</scope>
</reference>
<evidence type="ECO:0000256" key="9">
    <source>
        <dbReference type="ARBA" id="ARBA00022679"/>
    </source>
</evidence>
<keyword evidence="20" id="KW-0067">ATP-binding</keyword>
<dbReference type="Pfam" id="PF17921">
    <property type="entry name" value="Integrase_H2C2"/>
    <property type="match status" value="1"/>
</dbReference>
<dbReference type="Gene3D" id="3.30.70.270">
    <property type="match status" value="2"/>
</dbReference>
<dbReference type="PANTHER" id="PTHR37984">
    <property type="entry name" value="PROTEIN CBG26694"/>
    <property type="match status" value="1"/>
</dbReference>
<dbReference type="Proteomes" id="UP001153954">
    <property type="component" value="Unassembled WGS sequence"/>
</dbReference>
<evidence type="ECO:0000256" key="8">
    <source>
        <dbReference type="ARBA" id="ARBA00022670"/>
    </source>
</evidence>
<evidence type="ECO:0000256" key="19">
    <source>
        <dbReference type="ARBA" id="ARBA00022833"/>
    </source>
</evidence>
<feature type="domain" description="Integrase catalytic" evidence="39">
    <location>
        <begin position="1388"/>
        <end position="1547"/>
    </location>
</feature>
<dbReference type="PROSITE" id="PS00141">
    <property type="entry name" value="ASP_PROTEASE"/>
    <property type="match status" value="1"/>
</dbReference>
<dbReference type="GO" id="GO:0075523">
    <property type="term" value="P:viral translational frameshifting"/>
    <property type="evidence" value="ECO:0007669"/>
    <property type="project" value="UniProtKB-KW"/>
</dbReference>
<dbReference type="GO" id="GO:0006508">
    <property type="term" value="P:proteolysis"/>
    <property type="evidence" value="ECO:0007669"/>
    <property type="project" value="UniProtKB-KW"/>
</dbReference>
<evidence type="ECO:0000256" key="7">
    <source>
        <dbReference type="ARBA" id="ARBA00022612"/>
    </source>
</evidence>
<evidence type="ECO:0000256" key="22">
    <source>
        <dbReference type="ARBA" id="ARBA00022884"/>
    </source>
</evidence>
<evidence type="ECO:0000256" key="36">
    <source>
        <dbReference type="ARBA" id="ARBA00082890"/>
    </source>
</evidence>
<dbReference type="GO" id="GO:0005737">
    <property type="term" value="C:cytoplasm"/>
    <property type="evidence" value="ECO:0007669"/>
    <property type="project" value="UniProtKB-SubCell"/>
</dbReference>
<feature type="compositionally biased region" description="Basic and acidic residues" evidence="37">
    <location>
        <begin position="1132"/>
        <end position="1141"/>
    </location>
</feature>
<dbReference type="PANTHER" id="PTHR37984:SF5">
    <property type="entry name" value="PROTEIN NYNRIN-LIKE"/>
    <property type="match status" value="1"/>
</dbReference>
<feature type="region of interest" description="Disordered" evidence="37">
    <location>
        <begin position="243"/>
        <end position="305"/>
    </location>
</feature>
<keyword evidence="13" id="KW-0547">Nucleotide-binding</keyword>
<dbReference type="PROSITE" id="PS50878">
    <property type="entry name" value="RT_POL"/>
    <property type="match status" value="1"/>
</dbReference>
<dbReference type="Pfam" id="PF00078">
    <property type="entry name" value="RVT_1"/>
    <property type="match status" value="1"/>
</dbReference>
<evidence type="ECO:0000256" key="12">
    <source>
        <dbReference type="ARBA" id="ARBA00022723"/>
    </source>
</evidence>
<dbReference type="Gene3D" id="3.30.420.10">
    <property type="entry name" value="Ribonuclease H-like superfamily/Ribonuclease H"/>
    <property type="match status" value="1"/>
</dbReference>
<gene>
    <name evidence="40" type="ORF">EEDITHA_LOCUS18457</name>
</gene>
<evidence type="ECO:0000313" key="41">
    <source>
        <dbReference type="Proteomes" id="UP001153954"/>
    </source>
</evidence>
<dbReference type="InterPro" id="IPR012337">
    <property type="entry name" value="RNaseH-like_sf"/>
</dbReference>
<dbReference type="PROSITE" id="PS50994">
    <property type="entry name" value="INTEGRASE"/>
    <property type="match status" value="1"/>
</dbReference>
<name>A0AAU9UY29_EUPED</name>
<dbReference type="InterPro" id="IPR050951">
    <property type="entry name" value="Retrovirus_Pol_polyprotein"/>
</dbReference>
<dbReference type="GO" id="GO:0005524">
    <property type="term" value="F:ATP binding"/>
    <property type="evidence" value="ECO:0007669"/>
    <property type="project" value="UniProtKB-KW"/>
</dbReference>
<dbReference type="Gene3D" id="2.30.30.850">
    <property type="match status" value="1"/>
</dbReference>
<comment type="caution">
    <text evidence="40">The sequence shown here is derived from an EMBL/GenBank/DDBJ whole genome shotgun (WGS) entry which is preliminary data.</text>
</comment>
<comment type="subcellular location">
    <subcellularLocation>
        <location evidence="4">Cytoplasm</location>
    </subcellularLocation>
    <subcellularLocation>
        <location evidence="3">Nucleus</location>
    </subcellularLocation>
</comment>
<keyword evidence="27" id="KW-0238">DNA-binding</keyword>
<keyword evidence="18" id="KW-0378">Hydrolase</keyword>
<evidence type="ECO:0000256" key="16">
    <source>
        <dbReference type="ARBA" id="ARBA00022759"/>
    </source>
</evidence>
<comment type="function">
    <text evidence="2">The aspartyl protease (PR) mediates the proteolytic cleavages of the Gag and Gag-Pol polyproteins after assembly of the VLP.</text>
</comment>
<keyword evidence="23" id="KW-0229">DNA integration</keyword>
<dbReference type="GO" id="GO:0003723">
    <property type="term" value="F:RNA binding"/>
    <property type="evidence" value="ECO:0007669"/>
    <property type="project" value="UniProtKB-KW"/>
</dbReference>
<dbReference type="FunFam" id="1.10.340.70:FF:000001">
    <property type="entry name" value="Retrovirus-related Pol polyprotein from transposon gypsy-like Protein"/>
    <property type="match status" value="1"/>
</dbReference>
<feature type="region of interest" description="Disordered" evidence="37">
    <location>
        <begin position="1109"/>
        <end position="1156"/>
    </location>
</feature>
<dbReference type="SUPFAM" id="SSF56672">
    <property type="entry name" value="DNA/RNA polymerases"/>
    <property type="match status" value="1"/>
</dbReference>
<evidence type="ECO:0000256" key="29">
    <source>
        <dbReference type="ARBA" id="ARBA00023242"/>
    </source>
</evidence>
<comment type="function">
    <text evidence="32">Integrase (IN) targets the VLP to the nucleus, where a subparticle preintegration complex (PIC) containing at least integrase and the newly synthesized dsDNA copy of the retrotransposon must transit the nuclear membrane. Once in the nucleus, integrase performs the integration of the dsDNA into the host genome.</text>
</comment>
<protein>
    <recommendedName>
        <fullName evidence="5">RNA-directed DNA polymerase</fullName>
        <ecNumber evidence="5">2.7.7.49</ecNumber>
    </recommendedName>
    <alternativeName>
        <fullName evidence="36">Gag3-Pol3</fullName>
    </alternativeName>
</protein>
<dbReference type="InterPro" id="IPR036397">
    <property type="entry name" value="RNaseH_sf"/>
</dbReference>
<keyword evidence="10" id="KW-0548">Nucleotidyltransferase</keyword>
<keyword evidence="24" id="KW-0695">RNA-directed DNA polymerase</keyword>
<keyword evidence="17" id="KW-0863">Zinc-finger</keyword>
<keyword evidence="16" id="KW-0255">Endonuclease</keyword>
<evidence type="ECO:0000256" key="23">
    <source>
        <dbReference type="ARBA" id="ARBA00022908"/>
    </source>
</evidence>
<evidence type="ECO:0000256" key="18">
    <source>
        <dbReference type="ARBA" id="ARBA00022801"/>
    </source>
</evidence>
<evidence type="ECO:0000256" key="11">
    <source>
        <dbReference type="ARBA" id="ARBA00022722"/>
    </source>
</evidence>
<keyword evidence="30" id="KW-0511">Multifunctional enzyme</keyword>
<keyword evidence="9" id="KW-0808">Transferase</keyword>
<dbReference type="FunFam" id="3.30.420.10:FF:000032">
    <property type="entry name" value="Retrovirus-related Pol polyprotein from transposon 297-like Protein"/>
    <property type="match status" value="1"/>
</dbReference>
<evidence type="ECO:0000256" key="2">
    <source>
        <dbReference type="ARBA" id="ARBA00002180"/>
    </source>
</evidence>
<evidence type="ECO:0000256" key="1">
    <source>
        <dbReference type="ARBA" id="ARBA00000077"/>
    </source>
</evidence>
<keyword evidence="6" id="KW-0963">Cytoplasm</keyword>
<evidence type="ECO:0000256" key="4">
    <source>
        <dbReference type="ARBA" id="ARBA00004496"/>
    </source>
</evidence>
<dbReference type="GO" id="GO:0003887">
    <property type="term" value="F:DNA-directed DNA polymerase activity"/>
    <property type="evidence" value="ECO:0007669"/>
    <property type="project" value="UniProtKB-KW"/>
</dbReference>
<proteinExistence type="predicted"/>
<dbReference type="GO" id="GO:0004523">
    <property type="term" value="F:RNA-DNA hybrid ribonuclease activity"/>
    <property type="evidence" value="ECO:0007669"/>
    <property type="project" value="UniProtKB-EC"/>
</dbReference>
<organism evidence="40 41">
    <name type="scientific">Euphydryas editha</name>
    <name type="common">Edith's checkerspot</name>
    <dbReference type="NCBI Taxonomy" id="104508"/>
    <lineage>
        <taxon>Eukaryota</taxon>
        <taxon>Metazoa</taxon>
        <taxon>Ecdysozoa</taxon>
        <taxon>Arthropoda</taxon>
        <taxon>Hexapoda</taxon>
        <taxon>Insecta</taxon>
        <taxon>Pterygota</taxon>
        <taxon>Neoptera</taxon>
        <taxon>Endopterygota</taxon>
        <taxon>Lepidoptera</taxon>
        <taxon>Glossata</taxon>
        <taxon>Ditrysia</taxon>
        <taxon>Papilionoidea</taxon>
        <taxon>Nymphalidae</taxon>
        <taxon>Nymphalinae</taxon>
        <taxon>Euphydryas</taxon>
    </lineage>
</organism>
<evidence type="ECO:0000256" key="15">
    <source>
        <dbReference type="ARBA" id="ARBA00022758"/>
    </source>
</evidence>
<evidence type="ECO:0000256" key="31">
    <source>
        <dbReference type="ARBA" id="ARBA00025590"/>
    </source>
</evidence>
<keyword evidence="14" id="KW-0064">Aspartyl protease</keyword>
<keyword evidence="29" id="KW-0539">Nucleus</keyword>
<evidence type="ECO:0000256" key="3">
    <source>
        <dbReference type="ARBA" id="ARBA00004123"/>
    </source>
</evidence>
<keyword evidence="26" id="KW-0917">Virion maturation</keyword>
<keyword evidence="15" id="KW-0688">Ribosomal frameshifting</keyword>
<comment type="subunit">
    <text evidence="35">The protease is a homodimer, whose active site consists of two apposed aspartic acid residues.</text>
</comment>
<dbReference type="InterPro" id="IPR001969">
    <property type="entry name" value="Aspartic_peptidase_AS"/>
</dbReference>
<keyword evidence="7" id="KW-1188">Viral release from host cell</keyword>
<evidence type="ECO:0000256" key="14">
    <source>
        <dbReference type="ARBA" id="ARBA00022750"/>
    </source>
</evidence>
<keyword evidence="8" id="KW-0645">Protease</keyword>
<keyword evidence="12" id="KW-0479">Metal-binding</keyword>
<dbReference type="GO" id="GO:0003964">
    <property type="term" value="F:RNA-directed DNA polymerase activity"/>
    <property type="evidence" value="ECO:0007669"/>
    <property type="project" value="UniProtKB-KW"/>
</dbReference>
<dbReference type="Pfam" id="PF17917">
    <property type="entry name" value="RT_RNaseH"/>
    <property type="match status" value="1"/>
</dbReference>
<evidence type="ECO:0000256" key="28">
    <source>
        <dbReference type="ARBA" id="ARBA00023172"/>
    </source>
</evidence>
<keyword evidence="41" id="KW-1185">Reference proteome</keyword>
<evidence type="ECO:0000256" key="17">
    <source>
        <dbReference type="ARBA" id="ARBA00022771"/>
    </source>
</evidence>
<evidence type="ECO:0000259" key="38">
    <source>
        <dbReference type="PROSITE" id="PS50878"/>
    </source>
</evidence>
<keyword evidence="11" id="KW-0540">Nuclease</keyword>
<dbReference type="GO" id="GO:0008270">
    <property type="term" value="F:zinc ion binding"/>
    <property type="evidence" value="ECO:0007669"/>
    <property type="project" value="UniProtKB-KW"/>
</dbReference>
<dbReference type="GO" id="GO:0042575">
    <property type="term" value="C:DNA polymerase complex"/>
    <property type="evidence" value="ECO:0007669"/>
    <property type="project" value="UniProtKB-ARBA"/>
</dbReference>
<evidence type="ECO:0000256" key="32">
    <source>
        <dbReference type="ARBA" id="ARBA00025615"/>
    </source>
</evidence>
<dbReference type="InterPro" id="IPR001584">
    <property type="entry name" value="Integrase_cat-core"/>
</dbReference>
<accession>A0AAU9UY29</accession>
<keyword evidence="21" id="KW-0460">Magnesium</keyword>
<evidence type="ECO:0000256" key="5">
    <source>
        <dbReference type="ARBA" id="ARBA00012493"/>
    </source>
</evidence>
<sequence>MPKGEQSSMHEIDLNILIKFINKFDGNREKLNSFLNNCSNAIKLASPSQQDILFKYIISQLEGRAEIACSIKEFDSWPQLEDFLKAQFGDKKHYAALLSDLQGCRQLNGETVNQFALKVESCLSKLLTEINISTPTRKKGELAGRVAAMQDLALHTFIIGLNPRLSTVVRCRDPETLNDAINFAVSEEKIYQVSLGRNTNFPSNNSNHYCFRQPQVKTPATQNRSYNNNNMTVFPPRAVNPIGSRRCLPSPKIQPILLNPNDTTVPTVTDQPNRQGNQPQTDRLCPTVSDQSNRQGNQPQTDRLCPTVSSVSVNNYTKSSNSKSTKLRNPIKSNCKINDNPKIHNISSNVLRKSLPYIEVQTSICTKPLMLLVDSGASISLIKKSSVEKLPEVKKDIVTFTGINSINNPMKSLDGIVGNDCLSKNKSKIDFKNEILTIDTVDIKLKFTEPIYVIAPLTETIIECSVSNPEIKEGLILDQSPIESILIANSIVKVKPNSRINISVVNISESSITLNSDLKLKLIPIETQNNLQIFHTSHSDDTEINAISRTNKVLDLLRISHLNNEEQDCLFDLCANFSDIFHLPDDRLTCTNAITHEIPTTSSIPINTKSYRFPDVHKQEVESQINKMLNDGIIKPSTSPWSSPIWIVPKKMDASGQRKWRVVIDYRRLNDITIGDSYPIPNISEILDQLGKCKYFSTLDLSSGFHQIKLAEADAPKTAFTVPQGHFEFTRMPFGLKNAPSTFQRLMNTALSGLSGIQCFVYLDDIVIYSFDLETHTKALTNVFDRLRHFNLKLQPEKCEFFRKEVSYLGHIITDEGVKPNPEKTKAVQNFPRPECRNDIRSFMGLVSYYRRFIPNLSKIAKPLTNLLRKDVEFIWQNEQQLAFEKLKDCLTTAPILAYPDFTQLFNLTCDASNYAISAILSQGPIGKDRPIAYASRTLNKAECNYSVTEKECLAIVWGTKTFRPYLYGNKFNILTDHRPLKWLFNCKDLSSKLVRWRLKLEEFDYNIEYKKGKINSNADALSRFPVHPLIRESDPENTLDQIEIPTPSDADPRSPIDVNPSLPFSPLTLEDLNIQLPTTSYGDNINLPPIDLLDDDDLFSNAHNLANENDLSSLNPQHPMHPSSKPVNQEKSPDHSKSTDEANPQSPHIPNDDYNSFLRAFSNKNETFSTIINEHNESLLKSNSKAILVPTSIDFDDSNPYLQDILSTVDDSSDIMNSERELHSFKKIEIKEKIFYLLFTKVYYFDDCTYPDIFKALKSTRDDIILTGDINEIAISDFKNPFEQHSFVKIYGMLMYLFNHTNITVNIHHNTIIYPVPTEIAKILKENHDIPIAGHLGSNRMYNRIKERYYWKNMRADIESYVKSCKLCQSNKALRRINQAPMQITTTSTRPFERISLDLVGPLPEAGLTKLKFILTLQDDLTKFSTAYPIANATAEETFECLIHFISLFGIPKSILTDQGTNFTAELFKSTCEFLKIKQIWSSPYHPQTQGALERSHSTLKEYLKSYVNENHTNWDRYVFTAMLTYNSSVHTTTKFTPYELLFGHKPFIPDSIFDSRPDVTYPEYTKMLHHRLKVSREKALQNINASKERSKTYYDKHSRPIQYKIGDYVYLKNHVRLRKALSPIWKGPYKVVKINGNNTLSLLINRRHVKHHYDEIKPAHDVD</sequence>
<dbReference type="FunFam" id="3.10.10.10:FF:000007">
    <property type="entry name" value="Retrovirus-related Pol polyprotein from transposon 17.6-like Protein"/>
    <property type="match status" value="1"/>
</dbReference>
<keyword evidence="19" id="KW-0862">Zinc</keyword>
<dbReference type="InterPro" id="IPR043502">
    <property type="entry name" value="DNA/RNA_pol_sf"/>
</dbReference>
<evidence type="ECO:0000256" key="30">
    <source>
        <dbReference type="ARBA" id="ARBA00023268"/>
    </source>
</evidence>
<feature type="compositionally biased region" description="Polar residues" evidence="37">
    <location>
        <begin position="260"/>
        <end position="281"/>
    </location>
</feature>
<dbReference type="Gene3D" id="1.10.340.70">
    <property type="match status" value="1"/>
</dbReference>
<dbReference type="EC" id="2.7.7.49" evidence="5"/>
<feature type="domain" description="Reverse transcriptase" evidence="38">
    <location>
        <begin position="629"/>
        <end position="813"/>
    </location>
</feature>
<comment type="function">
    <text evidence="31">Reverse transcriptase/ribonuclease H (RT) is a multifunctional enzyme that catalyzes the conversion of the retro-elements RNA genome into dsDNA within the VLP. The enzyme displays a DNA polymerase activity that can copy either DNA or RNA templates, and a ribonuclease H (RNase H) activity that cleaves the RNA strand of RNA-DNA heteroduplexes during plus-strand synthesis and hydrolyzes RNA primers. The conversion leads to a linear dsDNA copy of the retrotransposon that includes long terminal repeats (LTRs) at both ends.</text>
</comment>
<comment type="function">
    <text evidence="33">Nucleocapsid protein p11 (NC) forms the nucleocore that coats the retro-elements dimeric RNA. Binds these RNAs through its zinc fingers. Promotes primer tRNA(i)-Met annealing to the multipartite primer-binding site (PBS), dimerization of Ty3 RNA and initiation of reverse transcription.</text>
</comment>
<evidence type="ECO:0000256" key="21">
    <source>
        <dbReference type="ARBA" id="ARBA00022842"/>
    </source>
</evidence>
<evidence type="ECO:0000256" key="20">
    <source>
        <dbReference type="ARBA" id="ARBA00022840"/>
    </source>
</evidence>
<dbReference type="GO" id="GO:0005634">
    <property type="term" value="C:nucleus"/>
    <property type="evidence" value="ECO:0007669"/>
    <property type="project" value="UniProtKB-SubCell"/>
</dbReference>
<evidence type="ECO:0000256" key="24">
    <source>
        <dbReference type="ARBA" id="ARBA00022918"/>
    </source>
</evidence>
<feature type="compositionally biased region" description="Polar residues" evidence="37">
    <location>
        <begin position="288"/>
        <end position="301"/>
    </location>
</feature>
<dbReference type="EMBL" id="CAKOGL010000026">
    <property type="protein sequence ID" value="CAH2104022.1"/>
    <property type="molecule type" value="Genomic_DNA"/>
</dbReference>
<evidence type="ECO:0000256" key="6">
    <source>
        <dbReference type="ARBA" id="ARBA00022490"/>
    </source>
</evidence>
<comment type="function">
    <text evidence="34">Capsid protein (CA) is the structural component of the virus-like particle (VLP), forming the shell that encapsulates the genomic RNA-nucleocapsid complex.</text>
</comment>